<keyword evidence="3" id="KW-0808">Transferase</keyword>
<accession>A0ABW0LB27</accession>
<feature type="transmembrane region" description="Helical" evidence="1">
    <location>
        <begin position="146"/>
        <end position="168"/>
    </location>
</feature>
<dbReference type="EMBL" id="JBHSMU010000015">
    <property type="protein sequence ID" value="MFC5462177.1"/>
    <property type="molecule type" value="Genomic_DNA"/>
</dbReference>
<evidence type="ECO:0000256" key="1">
    <source>
        <dbReference type="SAM" id="Phobius"/>
    </source>
</evidence>
<protein>
    <submittedName>
        <fullName evidence="3">Acyltransferase family protein</fullName>
        <ecNumber evidence="3">2.3.-.-</ecNumber>
    </submittedName>
</protein>
<feature type="transmembrane region" description="Helical" evidence="1">
    <location>
        <begin position="12"/>
        <end position="33"/>
    </location>
</feature>
<dbReference type="RefSeq" id="WP_379785627.1">
    <property type="nucleotide sequence ID" value="NZ_JBHSMU010000015.1"/>
</dbReference>
<gene>
    <name evidence="3" type="ORF">ACFPN5_20380</name>
</gene>
<feature type="transmembrane region" description="Helical" evidence="1">
    <location>
        <begin position="293"/>
        <end position="312"/>
    </location>
</feature>
<dbReference type="PANTHER" id="PTHR23028">
    <property type="entry name" value="ACETYLTRANSFERASE"/>
    <property type="match status" value="1"/>
</dbReference>
<proteinExistence type="predicted"/>
<keyword evidence="4" id="KW-1185">Reference proteome</keyword>
<evidence type="ECO:0000259" key="2">
    <source>
        <dbReference type="Pfam" id="PF01757"/>
    </source>
</evidence>
<dbReference type="InterPro" id="IPR002656">
    <property type="entry name" value="Acyl_transf_3_dom"/>
</dbReference>
<keyword evidence="1" id="KW-0812">Transmembrane</keyword>
<sequence>MAHPAPPLSRPLSLYLDCCRFLAAVLVVASHFGPYQVIAGHHGSWLLNLGRESVVIFFVLSGFVIAYTTERKDGGLRAYCVARCTRIYSVALPILLLAFAAGGLLLAAGIVPMGEVYQLAKLWLYLPLHLLFMGELWTISEPPTLLAPYWSLGYEVWYYVLFGALFYLRGRRRIIVAASILLFIGPKLWLLLPVWASGVLVYHWQKRLTIPRPLALAGWWATLALLVLFKESGTDAALRALADATWPFPGLPLKSADRYLADYVVCMLVAANFLCAKSAVFSSLLRLEKPVRALASYTFTLYLVHALVMRLWMLLYPHDRNSGVDVAALVVVIGLVTWVVGQVTEHRKGWFEGIFNRLAARLPQRVATSG</sequence>
<evidence type="ECO:0000313" key="3">
    <source>
        <dbReference type="EMBL" id="MFC5462177.1"/>
    </source>
</evidence>
<name>A0ABW0LB27_9BURK</name>
<feature type="transmembrane region" description="Helical" evidence="1">
    <location>
        <begin position="324"/>
        <end position="341"/>
    </location>
</feature>
<reference evidence="4" key="1">
    <citation type="journal article" date="2019" name="Int. J. Syst. Evol. Microbiol.">
        <title>The Global Catalogue of Microorganisms (GCM) 10K type strain sequencing project: providing services to taxonomists for standard genome sequencing and annotation.</title>
        <authorList>
            <consortium name="The Broad Institute Genomics Platform"/>
            <consortium name="The Broad Institute Genome Sequencing Center for Infectious Disease"/>
            <person name="Wu L."/>
            <person name="Ma J."/>
        </authorList>
    </citation>
    <scope>NUCLEOTIDE SEQUENCE [LARGE SCALE GENOMIC DNA]</scope>
    <source>
        <strain evidence="4">KACC 12649</strain>
    </source>
</reference>
<dbReference type="PANTHER" id="PTHR23028:SF53">
    <property type="entry name" value="ACYL_TRANSF_3 DOMAIN-CONTAINING PROTEIN"/>
    <property type="match status" value="1"/>
</dbReference>
<dbReference type="InterPro" id="IPR050879">
    <property type="entry name" value="Acyltransferase_3"/>
</dbReference>
<organism evidence="3 4">
    <name type="scientific">Massilia niabensis</name>
    <dbReference type="NCBI Taxonomy" id="544910"/>
    <lineage>
        <taxon>Bacteria</taxon>
        <taxon>Pseudomonadati</taxon>
        <taxon>Pseudomonadota</taxon>
        <taxon>Betaproteobacteria</taxon>
        <taxon>Burkholderiales</taxon>
        <taxon>Oxalobacteraceae</taxon>
        <taxon>Telluria group</taxon>
        <taxon>Massilia</taxon>
    </lineage>
</organism>
<feature type="transmembrane region" description="Helical" evidence="1">
    <location>
        <begin position="87"/>
        <end position="110"/>
    </location>
</feature>
<keyword evidence="1" id="KW-0472">Membrane</keyword>
<dbReference type="EC" id="2.3.-.-" evidence="3"/>
<evidence type="ECO:0000313" key="4">
    <source>
        <dbReference type="Proteomes" id="UP001596050"/>
    </source>
</evidence>
<feature type="domain" description="Acyltransferase 3" evidence="2">
    <location>
        <begin position="15"/>
        <end position="337"/>
    </location>
</feature>
<dbReference type="Pfam" id="PF01757">
    <property type="entry name" value="Acyl_transf_3"/>
    <property type="match status" value="1"/>
</dbReference>
<keyword evidence="1" id="KW-1133">Transmembrane helix</keyword>
<feature type="transmembrane region" description="Helical" evidence="1">
    <location>
        <begin position="260"/>
        <end position="281"/>
    </location>
</feature>
<dbReference type="GO" id="GO:0016746">
    <property type="term" value="F:acyltransferase activity"/>
    <property type="evidence" value="ECO:0007669"/>
    <property type="project" value="UniProtKB-KW"/>
</dbReference>
<dbReference type="Proteomes" id="UP001596050">
    <property type="component" value="Unassembled WGS sequence"/>
</dbReference>
<feature type="transmembrane region" description="Helical" evidence="1">
    <location>
        <begin position="180"/>
        <end position="204"/>
    </location>
</feature>
<feature type="transmembrane region" description="Helical" evidence="1">
    <location>
        <begin position="45"/>
        <end position="67"/>
    </location>
</feature>
<keyword evidence="3" id="KW-0012">Acyltransferase</keyword>
<comment type="caution">
    <text evidence="3">The sequence shown here is derived from an EMBL/GenBank/DDBJ whole genome shotgun (WGS) entry which is preliminary data.</text>
</comment>